<dbReference type="Gene3D" id="1.20.5.490">
    <property type="entry name" value="Single helix bin"/>
    <property type="match status" value="1"/>
</dbReference>
<organism evidence="11 12">
    <name type="scientific">Carassius auratus</name>
    <name type="common">Goldfish</name>
    <dbReference type="NCBI Taxonomy" id="7957"/>
    <lineage>
        <taxon>Eukaryota</taxon>
        <taxon>Metazoa</taxon>
        <taxon>Chordata</taxon>
        <taxon>Craniata</taxon>
        <taxon>Vertebrata</taxon>
        <taxon>Euteleostomi</taxon>
        <taxon>Actinopterygii</taxon>
        <taxon>Neopterygii</taxon>
        <taxon>Teleostei</taxon>
        <taxon>Ostariophysi</taxon>
        <taxon>Cypriniformes</taxon>
        <taxon>Cyprinidae</taxon>
        <taxon>Cyprininae</taxon>
        <taxon>Carassius</taxon>
    </lineage>
</organism>
<comment type="subcellular location">
    <subcellularLocation>
        <location evidence="2">Cytoplasm</location>
    </subcellularLocation>
    <subcellularLocation>
        <location evidence="1">Nucleus</location>
    </subcellularLocation>
</comment>
<evidence type="ECO:0000313" key="11">
    <source>
        <dbReference type="Proteomes" id="UP000515129"/>
    </source>
</evidence>
<gene>
    <name evidence="12" type="primary">LOC113081966</name>
</gene>
<dbReference type="GO" id="GO:0005634">
    <property type="term" value="C:nucleus"/>
    <property type="evidence" value="ECO:0007669"/>
    <property type="project" value="UniProtKB-SubCell"/>
</dbReference>
<proteinExistence type="inferred from homology"/>
<feature type="compositionally biased region" description="Low complexity" evidence="10">
    <location>
        <begin position="189"/>
        <end position="208"/>
    </location>
</feature>
<dbReference type="Proteomes" id="UP000515129">
    <property type="component" value="Unplaced"/>
</dbReference>
<evidence type="ECO:0000256" key="3">
    <source>
        <dbReference type="ARBA" id="ARBA00007908"/>
    </source>
</evidence>
<protein>
    <recommendedName>
        <fullName evidence="8">TSC22 domain family protein 1</fullName>
    </recommendedName>
</protein>
<dbReference type="InterPro" id="IPR000580">
    <property type="entry name" value="TSC22/Bun"/>
</dbReference>
<evidence type="ECO:0000256" key="8">
    <source>
        <dbReference type="ARBA" id="ARBA00039911"/>
    </source>
</evidence>
<dbReference type="GO" id="GO:0006357">
    <property type="term" value="P:regulation of transcription by RNA polymerase II"/>
    <property type="evidence" value="ECO:0007669"/>
    <property type="project" value="InterPro"/>
</dbReference>
<dbReference type="PANTHER" id="PTHR46745:SF1">
    <property type="entry name" value="TSC22 DOMAIN FAMILY PROTEIN 1"/>
    <property type="match status" value="1"/>
</dbReference>
<dbReference type="GO" id="GO:0005829">
    <property type="term" value="C:cytosol"/>
    <property type="evidence" value="ECO:0007669"/>
    <property type="project" value="TreeGrafter"/>
</dbReference>
<feature type="compositionally biased region" description="Low complexity" evidence="10">
    <location>
        <begin position="101"/>
        <end position="112"/>
    </location>
</feature>
<feature type="compositionally biased region" description="Pro residues" evidence="10">
    <location>
        <begin position="541"/>
        <end position="557"/>
    </location>
</feature>
<feature type="region of interest" description="Disordered" evidence="10">
    <location>
        <begin position="259"/>
        <end position="343"/>
    </location>
</feature>
<evidence type="ECO:0000313" key="12">
    <source>
        <dbReference type="RefSeq" id="XP_026109647.1"/>
    </source>
</evidence>
<dbReference type="Pfam" id="PF01166">
    <property type="entry name" value="TSC22"/>
    <property type="match status" value="1"/>
</dbReference>
<evidence type="ECO:0000256" key="5">
    <source>
        <dbReference type="ARBA" id="ARBA00023015"/>
    </source>
</evidence>
<feature type="region of interest" description="Disordered" evidence="10">
    <location>
        <begin position="530"/>
        <end position="557"/>
    </location>
</feature>
<dbReference type="CDD" id="cd21938">
    <property type="entry name" value="ZIP_TSC22D1"/>
    <property type="match status" value="1"/>
</dbReference>
<feature type="region of interest" description="Disordered" evidence="10">
    <location>
        <begin position="362"/>
        <end position="388"/>
    </location>
</feature>
<keyword evidence="9" id="KW-0175">Coiled coil</keyword>
<keyword evidence="6" id="KW-0804">Transcription</keyword>
<feature type="compositionally biased region" description="Low complexity" evidence="10">
    <location>
        <begin position="168"/>
        <end position="181"/>
    </location>
</feature>
<feature type="coiled-coil region" evidence="9">
    <location>
        <begin position="487"/>
        <end position="521"/>
    </location>
</feature>
<evidence type="ECO:0000256" key="9">
    <source>
        <dbReference type="SAM" id="Coils"/>
    </source>
</evidence>
<feature type="region of interest" description="Disordered" evidence="10">
    <location>
        <begin position="1"/>
        <end position="208"/>
    </location>
</feature>
<accession>A0A6P6NKY8</accession>
<feature type="compositionally biased region" description="Low complexity" evidence="10">
    <location>
        <begin position="47"/>
        <end position="56"/>
    </location>
</feature>
<evidence type="ECO:0000256" key="10">
    <source>
        <dbReference type="SAM" id="MobiDB-lite"/>
    </source>
</evidence>
<evidence type="ECO:0000256" key="2">
    <source>
        <dbReference type="ARBA" id="ARBA00004496"/>
    </source>
</evidence>
<dbReference type="AlphaFoldDB" id="A0A6P6NKY8"/>
<reference evidence="12" key="1">
    <citation type="submission" date="2025-08" db="UniProtKB">
        <authorList>
            <consortium name="RefSeq"/>
        </authorList>
    </citation>
    <scope>IDENTIFICATION</scope>
    <source>
        <strain evidence="12">Wakin</strain>
        <tissue evidence="12">Muscle</tissue>
    </source>
</reference>
<dbReference type="InterPro" id="IPR047862">
    <property type="entry name" value="TSC22/BUN_CS"/>
</dbReference>
<dbReference type="FunFam" id="1.20.5.490:FF:000002">
    <property type="entry name" value="TSC22 domain family, member 1"/>
    <property type="match status" value="1"/>
</dbReference>
<dbReference type="PANTHER" id="PTHR46745">
    <property type="entry name" value="TSC22 DOMAIN FAMILY PROTEIN 1"/>
    <property type="match status" value="1"/>
</dbReference>
<dbReference type="SUPFAM" id="SSF58026">
    <property type="entry name" value="Delta-sleep-inducing peptide immunoreactive peptide"/>
    <property type="match status" value="1"/>
</dbReference>
<feature type="compositionally biased region" description="Acidic residues" evidence="10">
    <location>
        <begin position="85"/>
        <end position="94"/>
    </location>
</feature>
<dbReference type="KEGG" id="caua:113081966"/>
<comment type="similarity">
    <text evidence="3">Belongs to the TSC-22/Dip/Bun family.</text>
</comment>
<feature type="compositionally biased region" description="Polar residues" evidence="10">
    <location>
        <begin position="371"/>
        <end position="388"/>
    </location>
</feature>
<dbReference type="OrthoDB" id="8961796at2759"/>
<dbReference type="RefSeq" id="XP_026109647.1">
    <property type="nucleotide sequence ID" value="XM_026253862.1"/>
</dbReference>
<dbReference type="GeneID" id="113081966"/>
<name>A0A6P6NKY8_CARAU</name>
<feature type="compositionally biased region" description="Polar residues" evidence="10">
    <location>
        <begin position="299"/>
        <end position="326"/>
    </location>
</feature>
<evidence type="ECO:0000256" key="1">
    <source>
        <dbReference type="ARBA" id="ARBA00004123"/>
    </source>
</evidence>
<dbReference type="GO" id="GO:0043066">
    <property type="term" value="P:negative regulation of apoptotic process"/>
    <property type="evidence" value="ECO:0007669"/>
    <property type="project" value="TreeGrafter"/>
</dbReference>
<evidence type="ECO:0000256" key="4">
    <source>
        <dbReference type="ARBA" id="ARBA00022490"/>
    </source>
</evidence>
<sequence length="557" mass="57441">MHHSDSSGESPVSRRMSHPSVTGRRGSGVTVSSDDHQTSPGPHHPPHSLSLLTPGSQVKKKSGFQITSVLPAQVSSASANTSLADDTESYDDMDESHTEDLSSSDILDVSVSRATDTGVPERSSSEETLNSVHGGETPGVTSPNEPLMQQGYMVNGVHHHHHQKTGRPAAPAAVPVVQPAPGSSGRSGVDAAPLPDASSASVPPTASAVTTASRFRVVKLDSNSEPFRKGRWVCTEYYEKDAPAGDAAVAHRAVESIIQSEHETTSGSSSGSTLSGGGDGQQAHAPDPGAGQTALLGVESSSASVRPYSVETQSSTKPPVSVSQSALPPVEYSPRPAAQPLQIPPVSPRAVPVSVGIPGLPPVPVSPRPQMSINPDQTGAQLSSSAAPSNLQPLHGAAVQALRAPLPPAGPGYVTASQLEDAQRLLLQHHTLLSLPRLTAGGIAGLTGPPASDAAVSADEDSSSGASVVAIDNKIEQAMDLVKSHLMYAVREEVEVLKEQIKELMERNSQLEQENTLLKNLSSPEQLAQFQAQVQTGSPPAGAPPALPPNPGPGPTA</sequence>
<keyword evidence="11" id="KW-1185">Reference proteome</keyword>
<keyword evidence="4" id="KW-0963">Cytoplasm</keyword>
<evidence type="ECO:0000256" key="7">
    <source>
        <dbReference type="ARBA" id="ARBA00023242"/>
    </source>
</evidence>
<dbReference type="GO" id="GO:0008284">
    <property type="term" value="P:positive regulation of cell population proliferation"/>
    <property type="evidence" value="ECO:0007669"/>
    <property type="project" value="TreeGrafter"/>
</dbReference>
<keyword evidence="5" id="KW-0805">Transcription regulation</keyword>
<keyword evidence="7" id="KW-0539">Nucleus</keyword>
<evidence type="ECO:0000256" key="6">
    <source>
        <dbReference type="ARBA" id="ARBA00023163"/>
    </source>
</evidence>
<feature type="compositionally biased region" description="Polar residues" evidence="10">
    <location>
        <begin position="64"/>
        <end position="84"/>
    </location>
</feature>
<dbReference type="PROSITE" id="PS01289">
    <property type="entry name" value="TSC22"/>
    <property type="match status" value="1"/>
</dbReference>